<gene>
    <name evidence="3" type="ORF">NTEN_LOCUS2484</name>
</gene>
<feature type="region of interest" description="Disordered" evidence="1">
    <location>
        <begin position="1"/>
        <end position="79"/>
    </location>
</feature>
<evidence type="ECO:0000313" key="3">
    <source>
        <dbReference type="EMBL" id="CAA9995695.1"/>
    </source>
</evidence>
<dbReference type="Proteomes" id="UP000479000">
    <property type="component" value="Unassembled WGS sequence"/>
</dbReference>
<accession>A0A6H5G0V7</accession>
<feature type="compositionally biased region" description="Basic residues" evidence="1">
    <location>
        <begin position="24"/>
        <end position="44"/>
    </location>
</feature>
<sequence>MWKSPMNRIRRPRGEELNQNNQSKRSKITLKKLTIGKKMKKQKKSTQTQGGNCESPEPSMMGNRMKRGRGRPRLLRTGSRGRPRKIYTMVPENEEMAGVVEISVKQALSSAQSGEWRAAIRKEFNSLLQNGTWVMEKRPKDKNVVGCRLILCNKFKANGELDRRKARLVARGFTQEYGVDYNETYAPVSRLSSLRMIMALAVQHDMEIIQMDVETAYLN</sequence>
<dbReference type="InterPro" id="IPR013103">
    <property type="entry name" value="RVT_2"/>
</dbReference>
<dbReference type="AlphaFoldDB" id="A0A6H5G0V7"/>
<organism evidence="3 4">
    <name type="scientific">Nesidiocoris tenuis</name>
    <dbReference type="NCBI Taxonomy" id="355587"/>
    <lineage>
        <taxon>Eukaryota</taxon>
        <taxon>Metazoa</taxon>
        <taxon>Ecdysozoa</taxon>
        <taxon>Arthropoda</taxon>
        <taxon>Hexapoda</taxon>
        <taxon>Insecta</taxon>
        <taxon>Pterygota</taxon>
        <taxon>Neoptera</taxon>
        <taxon>Paraneoptera</taxon>
        <taxon>Hemiptera</taxon>
        <taxon>Heteroptera</taxon>
        <taxon>Panheteroptera</taxon>
        <taxon>Cimicomorpha</taxon>
        <taxon>Miridae</taxon>
        <taxon>Dicyphina</taxon>
        <taxon>Nesidiocoris</taxon>
    </lineage>
</organism>
<dbReference type="Pfam" id="PF07727">
    <property type="entry name" value="RVT_2"/>
    <property type="match status" value="1"/>
</dbReference>
<feature type="non-terminal residue" evidence="3">
    <location>
        <position position="219"/>
    </location>
</feature>
<proteinExistence type="predicted"/>
<protein>
    <recommendedName>
        <fullName evidence="2">Reverse transcriptase Ty1/copia-type domain-containing protein</fullName>
    </recommendedName>
</protein>
<dbReference type="EMBL" id="CADCXU010003951">
    <property type="protein sequence ID" value="CAA9995695.1"/>
    <property type="molecule type" value="Genomic_DNA"/>
</dbReference>
<evidence type="ECO:0000256" key="1">
    <source>
        <dbReference type="SAM" id="MobiDB-lite"/>
    </source>
</evidence>
<evidence type="ECO:0000313" key="4">
    <source>
        <dbReference type="Proteomes" id="UP000479000"/>
    </source>
</evidence>
<feature type="domain" description="Reverse transcriptase Ty1/copia-type" evidence="2">
    <location>
        <begin position="130"/>
        <end position="219"/>
    </location>
</feature>
<dbReference type="OrthoDB" id="8052366at2759"/>
<evidence type="ECO:0000259" key="2">
    <source>
        <dbReference type="Pfam" id="PF07727"/>
    </source>
</evidence>
<keyword evidence="4" id="KW-1185">Reference proteome</keyword>
<feature type="compositionally biased region" description="Basic residues" evidence="1">
    <location>
        <begin position="64"/>
        <end position="79"/>
    </location>
</feature>
<name>A0A6H5G0V7_9HEMI</name>
<reference evidence="3 4" key="1">
    <citation type="submission" date="2020-02" db="EMBL/GenBank/DDBJ databases">
        <authorList>
            <person name="Ferguson B K."/>
        </authorList>
    </citation>
    <scope>NUCLEOTIDE SEQUENCE [LARGE SCALE GENOMIC DNA]</scope>
</reference>